<organism evidence="2">
    <name type="scientific">Amphimedon queenslandica</name>
    <name type="common">Sponge</name>
    <dbReference type="NCBI Taxonomy" id="400682"/>
    <lineage>
        <taxon>Eukaryota</taxon>
        <taxon>Metazoa</taxon>
        <taxon>Porifera</taxon>
        <taxon>Demospongiae</taxon>
        <taxon>Heteroscleromorpha</taxon>
        <taxon>Haplosclerida</taxon>
        <taxon>Niphatidae</taxon>
        <taxon>Amphimedon</taxon>
    </lineage>
</organism>
<dbReference type="EnsemblMetazoa" id="Aqu2.1.36363_001">
    <property type="protein sequence ID" value="Aqu2.1.36363_001"/>
    <property type="gene ID" value="Aqu2.1.36363"/>
</dbReference>
<reference evidence="2" key="1">
    <citation type="submission" date="2017-05" db="UniProtKB">
        <authorList>
            <consortium name="EnsemblMetazoa"/>
        </authorList>
    </citation>
    <scope>IDENTIFICATION</scope>
</reference>
<dbReference type="AlphaFoldDB" id="A0A1X7V8P6"/>
<evidence type="ECO:0000256" key="1">
    <source>
        <dbReference type="SAM" id="MobiDB-lite"/>
    </source>
</evidence>
<evidence type="ECO:0000313" key="2">
    <source>
        <dbReference type="EnsemblMetazoa" id="Aqu2.1.36363_001"/>
    </source>
</evidence>
<proteinExistence type="predicted"/>
<dbReference type="InParanoid" id="A0A1X7V8P6"/>
<name>A0A1X7V8P6_AMPQE</name>
<sequence length="87" mass="9611">MNLIGVALIKPFLGLDTEFLQIKHVKETLGLITIHESISVVCAYNLASQLLGGFKVHYMVPPPEKTPSLYDVTNDPHQARGRQLRGA</sequence>
<accession>A0A1X7V8P6</accession>
<protein>
    <submittedName>
        <fullName evidence="2">Uncharacterized protein</fullName>
    </submittedName>
</protein>
<feature type="region of interest" description="Disordered" evidence="1">
    <location>
        <begin position="67"/>
        <end position="87"/>
    </location>
</feature>